<evidence type="ECO:0000313" key="14">
    <source>
        <dbReference type="Proteomes" id="UP000092462"/>
    </source>
</evidence>
<evidence type="ECO:0000256" key="2">
    <source>
        <dbReference type="ARBA" id="ARBA00004496"/>
    </source>
</evidence>
<accession>A0A1B0D8T9</accession>
<keyword evidence="4" id="KW-0217">Developmental protein</keyword>
<keyword evidence="6" id="KW-0221">Differentiation</keyword>
<evidence type="ECO:0000256" key="4">
    <source>
        <dbReference type="ARBA" id="ARBA00022473"/>
    </source>
</evidence>
<evidence type="ECO:0000256" key="7">
    <source>
        <dbReference type="ARBA" id="ARBA00023125"/>
    </source>
</evidence>
<dbReference type="InterPro" id="IPR039259">
    <property type="entry name" value="Protein_maelstrom"/>
</dbReference>
<dbReference type="GO" id="GO:0007140">
    <property type="term" value="P:male meiotic nuclear division"/>
    <property type="evidence" value="ECO:0007669"/>
    <property type="project" value="TreeGrafter"/>
</dbReference>
<organism evidence="13 14">
    <name type="scientific">Phlebotomus papatasi</name>
    <name type="common">Sandfly</name>
    <dbReference type="NCBI Taxonomy" id="29031"/>
    <lineage>
        <taxon>Eukaryota</taxon>
        <taxon>Metazoa</taxon>
        <taxon>Ecdysozoa</taxon>
        <taxon>Arthropoda</taxon>
        <taxon>Hexapoda</taxon>
        <taxon>Insecta</taxon>
        <taxon>Pterygota</taxon>
        <taxon>Neoptera</taxon>
        <taxon>Endopterygota</taxon>
        <taxon>Diptera</taxon>
        <taxon>Nematocera</taxon>
        <taxon>Psychodoidea</taxon>
        <taxon>Psychodidae</taxon>
        <taxon>Phlebotomus</taxon>
        <taxon>Phlebotomus</taxon>
    </lineage>
</organism>
<dbReference type="PANTHER" id="PTHR21358">
    <property type="entry name" value="PROTEIN MAELSTROM HOMOLOG"/>
    <property type="match status" value="1"/>
</dbReference>
<dbReference type="InterPro" id="IPR024970">
    <property type="entry name" value="Maelstrom"/>
</dbReference>
<dbReference type="PANTHER" id="PTHR21358:SF4">
    <property type="entry name" value="PROTEIN MAELSTROM HOMOLOG"/>
    <property type="match status" value="1"/>
</dbReference>
<dbReference type="VEuPathDB" id="VectorBase:PPAPM1_006559"/>
<dbReference type="EMBL" id="AJVK01027729">
    <property type="status" value="NOT_ANNOTATED_CDS"/>
    <property type="molecule type" value="Genomic_DNA"/>
</dbReference>
<name>A0A1B0D8T9_PHLPP</name>
<keyword evidence="5" id="KW-0963">Cytoplasm</keyword>
<dbReference type="GO" id="GO:0030154">
    <property type="term" value="P:cell differentiation"/>
    <property type="evidence" value="ECO:0007669"/>
    <property type="project" value="UniProtKB-KW"/>
</dbReference>
<comment type="similarity">
    <text evidence="3">Belongs to the maelstrom family.</text>
</comment>
<keyword evidence="7" id="KW-0238">DNA-binding</keyword>
<dbReference type="Proteomes" id="UP000092462">
    <property type="component" value="Unassembled WGS sequence"/>
</dbReference>
<dbReference type="GO" id="GO:0045892">
    <property type="term" value="P:negative regulation of DNA-templated transcription"/>
    <property type="evidence" value="ECO:0007669"/>
    <property type="project" value="TreeGrafter"/>
</dbReference>
<protein>
    <recommendedName>
        <fullName evidence="12">Maelstrom domain-containing protein</fullName>
    </recommendedName>
</protein>
<evidence type="ECO:0000313" key="13">
    <source>
        <dbReference type="EnsemblMetazoa" id="PPAI003962-PA"/>
    </source>
</evidence>
<evidence type="ECO:0000256" key="10">
    <source>
        <dbReference type="ARBA" id="ARBA00023254"/>
    </source>
</evidence>
<feature type="region of interest" description="Disordered" evidence="11">
    <location>
        <begin position="39"/>
        <end position="67"/>
    </location>
</feature>
<dbReference type="EnsemblMetazoa" id="PPAI003962-RA">
    <property type="protein sequence ID" value="PPAI003962-PA"/>
    <property type="gene ID" value="PPAI003962"/>
</dbReference>
<dbReference type="GO" id="GO:0034587">
    <property type="term" value="P:piRNA processing"/>
    <property type="evidence" value="ECO:0007669"/>
    <property type="project" value="TreeGrafter"/>
</dbReference>
<keyword evidence="8" id="KW-0943">RNA-mediated gene silencing</keyword>
<evidence type="ECO:0000256" key="5">
    <source>
        <dbReference type="ARBA" id="ARBA00022490"/>
    </source>
</evidence>
<dbReference type="GO" id="GO:0043186">
    <property type="term" value="C:P granule"/>
    <property type="evidence" value="ECO:0007669"/>
    <property type="project" value="TreeGrafter"/>
</dbReference>
<dbReference type="GO" id="GO:0043565">
    <property type="term" value="F:sequence-specific DNA binding"/>
    <property type="evidence" value="ECO:0007669"/>
    <property type="project" value="TreeGrafter"/>
</dbReference>
<keyword evidence="14" id="KW-1185">Reference proteome</keyword>
<dbReference type="Gene3D" id="1.10.30.10">
    <property type="entry name" value="High mobility group box domain"/>
    <property type="match status" value="1"/>
</dbReference>
<evidence type="ECO:0000256" key="1">
    <source>
        <dbReference type="ARBA" id="ARBA00004123"/>
    </source>
</evidence>
<evidence type="ECO:0000259" key="12">
    <source>
        <dbReference type="Pfam" id="PF13017"/>
    </source>
</evidence>
<dbReference type="Pfam" id="PF13017">
    <property type="entry name" value="Maelstrom"/>
    <property type="match status" value="1"/>
</dbReference>
<evidence type="ECO:0000256" key="6">
    <source>
        <dbReference type="ARBA" id="ARBA00022782"/>
    </source>
</evidence>
<dbReference type="VEuPathDB" id="VectorBase:PPAI003962"/>
<evidence type="ECO:0000256" key="3">
    <source>
        <dbReference type="ARBA" id="ARBA00007057"/>
    </source>
</evidence>
<comment type="subcellular location">
    <subcellularLocation>
        <location evidence="2">Cytoplasm</location>
    </subcellularLocation>
    <subcellularLocation>
        <location evidence="1">Nucleus</location>
    </subcellularLocation>
</comment>
<evidence type="ECO:0000256" key="8">
    <source>
        <dbReference type="ARBA" id="ARBA00023158"/>
    </source>
</evidence>
<feature type="domain" description="Maelstrom" evidence="12">
    <location>
        <begin position="104"/>
        <end position="309"/>
    </location>
</feature>
<reference evidence="13" key="1">
    <citation type="submission" date="2022-08" db="UniProtKB">
        <authorList>
            <consortium name="EnsemblMetazoa"/>
        </authorList>
    </citation>
    <scope>IDENTIFICATION</scope>
    <source>
        <strain evidence="13">Israel</strain>
    </source>
</reference>
<evidence type="ECO:0000256" key="11">
    <source>
        <dbReference type="SAM" id="MobiDB-lite"/>
    </source>
</evidence>
<keyword evidence="10" id="KW-0469">Meiosis</keyword>
<evidence type="ECO:0000256" key="9">
    <source>
        <dbReference type="ARBA" id="ARBA00023242"/>
    </source>
</evidence>
<dbReference type="SUPFAM" id="SSF47095">
    <property type="entry name" value="HMG-box"/>
    <property type="match status" value="1"/>
</dbReference>
<sequence>MPKKLQPFYFFMLEVQKKNADLGKKYSLREMPEIASPLWEGMTKEEKKPYEEMASRESSNEKSFSTGIKTSHGVDYSEIEKEQKAAAMEEKLMKEDDANGELRYDAAELAILEFSLQNGIGRGMHTLMCLPELPYGYYFEAKRHSSDTHDLPLPPDTVGKTTIRDAIIEAIKFVNCNDEDVCSPIFTIDNHIPVVRSVIKEVLSSRTLGPPIDLRVHSLSELLFHLKNATHDQATSDIAPPFASVFLAETYLNRGTFDYAEGLACEYHEAKDRVSHCSQTKVRGWAYSIIKSCGPDLGIELISGKHEPLAALAFESLKIADDESFFTAADLESTITESN</sequence>
<proteinExistence type="inferred from homology"/>
<dbReference type="GO" id="GO:0060964">
    <property type="term" value="P:regulation of miRNA-mediated gene silencing"/>
    <property type="evidence" value="ECO:0007669"/>
    <property type="project" value="InterPro"/>
</dbReference>
<feature type="compositionally biased region" description="Basic and acidic residues" evidence="11">
    <location>
        <begin position="42"/>
        <end position="60"/>
    </location>
</feature>
<dbReference type="GO" id="GO:0005634">
    <property type="term" value="C:nucleus"/>
    <property type="evidence" value="ECO:0007669"/>
    <property type="project" value="UniProtKB-SubCell"/>
</dbReference>
<dbReference type="AlphaFoldDB" id="A0A1B0D8T9"/>
<keyword evidence="9" id="KW-0539">Nucleus</keyword>
<dbReference type="GO" id="GO:0007283">
    <property type="term" value="P:spermatogenesis"/>
    <property type="evidence" value="ECO:0007669"/>
    <property type="project" value="TreeGrafter"/>
</dbReference>
<dbReference type="InterPro" id="IPR036910">
    <property type="entry name" value="HMG_box_dom_sf"/>
</dbReference>